<comment type="caution">
    <text evidence="2">The sequence shown here is derived from an EMBL/GenBank/DDBJ whole genome shotgun (WGS) entry which is preliminary data.</text>
</comment>
<dbReference type="AlphaFoldDB" id="A0A4Y8CV61"/>
<reference evidence="2 3" key="1">
    <citation type="submission" date="2017-11" db="EMBL/GenBank/DDBJ databases">
        <title>Comparative genomics of Botrytis spp.</title>
        <authorList>
            <person name="Valero-Jimenez C.A."/>
            <person name="Tapia P."/>
            <person name="Veloso J."/>
            <person name="Silva-Moreno E."/>
            <person name="Staats M."/>
            <person name="Valdes J.H."/>
            <person name="Van Kan J.A.L."/>
        </authorList>
    </citation>
    <scope>NUCLEOTIDE SEQUENCE [LARGE SCALE GENOMIC DNA]</scope>
    <source>
        <strain evidence="2 3">MUCL2830</strain>
    </source>
</reference>
<dbReference type="EMBL" id="PHWZ01000282">
    <property type="protein sequence ID" value="TEY49819.1"/>
    <property type="molecule type" value="Genomic_DNA"/>
</dbReference>
<evidence type="ECO:0000313" key="3">
    <source>
        <dbReference type="Proteomes" id="UP000297299"/>
    </source>
</evidence>
<proteinExistence type="predicted"/>
<accession>A0A4Y8CV61</accession>
<evidence type="ECO:0000313" key="2">
    <source>
        <dbReference type="EMBL" id="TEY49819.1"/>
    </source>
</evidence>
<gene>
    <name evidence="2" type="ORF">BOTCAL_0283g00050</name>
</gene>
<sequence>MVMRDEIGTEENLGEKSENSHKTELEKVSHPLVEGGLVGRYEVHRDRRQDKRPQRRSLDVNKWQQQQPWGEIHVMVYHVIIHPLQSLALDDCCYRPGGGGGDDGYWRFLASLSIVAG</sequence>
<organism evidence="2 3">
    <name type="scientific">Botryotinia calthae</name>
    <dbReference type="NCBI Taxonomy" id="38488"/>
    <lineage>
        <taxon>Eukaryota</taxon>
        <taxon>Fungi</taxon>
        <taxon>Dikarya</taxon>
        <taxon>Ascomycota</taxon>
        <taxon>Pezizomycotina</taxon>
        <taxon>Leotiomycetes</taxon>
        <taxon>Helotiales</taxon>
        <taxon>Sclerotiniaceae</taxon>
        <taxon>Botryotinia</taxon>
    </lineage>
</organism>
<feature type="compositionally biased region" description="Basic and acidic residues" evidence="1">
    <location>
        <begin position="1"/>
        <end position="29"/>
    </location>
</feature>
<protein>
    <submittedName>
        <fullName evidence="2">Uncharacterized protein</fullName>
    </submittedName>
</protein>
<feature type="compositionally biased region" description="Basic and acidic residues" evidence="1">
    <location>
        <begin position="41"/>
        <end position="59"/>
    </location>
</feature>
<evidence type="ECO:0000256" key="1">
    <source>
        <dbReference type="SAM" id="MobiDB-lite"/>
    </source>
</evidence>
<keyword evidence="3" id="KW-1185">Reference proteome</keyword>
<feature type="region of interest" description="Disordered" evidence="1">
    <location>
        <begin position="1"/>
        <end position="62"/>
    </location>
</feature>
<dbReference type="Proteomes" id="UP000297299">
    <property type="component" value="Unassembled WGS sequence"/>
</dbReference>
<name>A0A4Y8CV61_9HELO</name>